<evidence type="ECO:0000259" key="1">
    <source>
        <dbReference type="Pfam" id="PF07944"/>
    </source>
</evidence>
<gene>
    <name evidence="2" type="ORF">CMV_018170</name>
</gene>
<evidence type="ECO:0000313" key="3">
    <source>
        <dbReference type="Proteomes" id="UP000737018"/>
    </source>
</evidence>
<keyword evidence="3" id="KW-1185">Reference proteome</keyword>
<reference evidence="2" key="1">
    <citation type="submission" date="2020-03" db="EMBL/GenBank/DDBJ databases">
        <title>Castanea mollissima Vanexum genome sequencing.</title>
        <authorList>
            <person name="Staton M."/>
        </authorList>
    </citation>
    <scope>NUCLEOTIDE SEQUENCE</scope>
    <source>
        <tissue evidence="2">Leaf</tissue>
    </source>
</reference>
<proteinExistence type="predicted"/>
<feature type="domain" description="Non-reducing end beta-L-arabinofuranosidase-like GH127 catalytic" evidence="1">
    <location>
        <begin position="2"/>
        <end position="62"/>
    </location>
</feature>
<dbReference type="Pfam" id="PF07944">
    <property type="entry name" value="Beta-AFase-like_GH127_cat"/>
    <property type="match status" value="1"/>
</dbReference>
<dbReference type="EMBL" id="JRKL02003005">
    <property type="protein sequence ID" value="KAF3956735.1"/>
    <property type="molecule type" value="Genomic_DNA"/>
</dbReference>
<name>A0A8J4QVP8_9ROSI</name>
<protein>
    <recommendedName>
        <fullName evidence="1">Non-reducing end beta-L-arabinofuranosidase-like GH127 catalytic domain-containing protein</fullName>
    </recommendedName>
</protein>
<dbReference type="Proteomes" id="UP000737018">
    <property type="component" value="Unassembled WGS sequence"/>
</dbReference>
<accession>A0A8J4QVP8</accession>
<comment type="caution">
    <text evidence="2">The sequence shown here is derived from an EMBL/GenBank/DDBJ whole genome shotgun (WGS) entry which is preliminary data.</text>
</comment>
<dbReference type="OrthoDB" id="5358475at2759"/>
<dbReference type="PANTHER" id="PTHR31151:SF0">
    <property type="entry name" value="PROLINE-TRNA LIGASE (DUF1680)"/>
    <property type="match status" value="1"/>
</dbReference>
<dbReference type="InterPro" id="IPR012878">
    <property type="entry name" value="Beta-AFase-like_GH127_cat"/>
</dbReference>
<evidence type="ECO:0000313" key="2">
    <source>
        <dbReference type="EMBL" id="KAF3956735.1"/>
    </source>
</evidence>
<sequence>MVGDPKHLVLAHLFDKPCFLGILAVEADDISGFHANTHIPIVIGSQKRYEIISDPLYKVRPKAIGKHSTDRK</sequence>
<dbReference type="PANTHER" id="PTHR31151">
    <property type="entry name" value="PROLINE-TRNA LIGASE (DUF1680)"/>
    <property type="match status" value="1"/>
</dbReference>
<organism evidence="2 3">
    <name type="scientific">Castanea mollissima</name>
    <name type="common">Chinese chestnut</name>
    <dbReference type="NCBI Taxonomy" id="60419"/>
    <lineage>
        <taxon>Eukaryota</taxon>
        <taxon>Viridiplantae</taxon>
        <taxon>Streptophyta</taxon>
        <taxon>Embryophyta</taxon>
        <taxon>Tracheophyta</taxon>
        <taxon>Spermatophyta</taxon>
        <taxon>Magnoliopsida</taxon>
        <taxon>eudicotyledons</taxon>
        <taxon>Gunneridae</taxon>
        <taxon>Pentapetalae</taxon>
        <taxon>rosids</taxon>
        <taxon>fabids</taxon>
        <taxon>Fagales</taxon>
        <taxon>Fagaceae</taxon>
        <taxon>Castanea</taxon>
    </lineage>
</organism>
<dbReference type="AlphaFoldDB" id="A0A8J4QVP8"/>